<evidence type="ECO:0000313" key="9">
    <source>
        <dbReference type="EMBL" id="RHN73932.1"/>
    </source>
</evidence>
<dbReference type="Gramene" id="rna9832">
    <property type="protein sequence ID" value="RHN73932.1"/>
    <property type="gene ID" value="gene9832"/>
</dbReference>
<dbReference type="GO" id="GO:0005634">
    <property type="term" value="C:nucleus"/>
    <property type="evidence" value="ECO:0007669"/>
    <property type="project" value="UniProtKB-SubCell"/>
</dbReference>
<reference evidence="8 11" key="4">
    <citation type="journal article" date="2014" name="BMC Genomics">
        <title>An improved genome release (version Mt4.0) for the model legume Medicago truncatula.</title>
        <authorList>
            <person name="Tang H."/>
            <person name="Krishnakumar V."/>
            <person name="Bidwell S."/>
            <person name="Rosen B."/>
            <person name="Chan A."/>
            <person name="Zhou S."/>
            <person name="Gentzbittel L."/>
            <person name="Childs K.L."/>
            <person name="Yandell M."/>
            <person name="Gundlach H."/>
            <person name="Mayer K.F."/>
            <person name="Schwartz D.C."/>
            <person name="Town C.D."/>
        </authorList>
    </citation>
    <scope>GENOME REANNOTATION</scope>
    <source>
        <strain evidence="10 11">cv. Jemalong A17</strain>
    </source>
</reference>
<dbReference type="AlphaFoldDB" id="Q2HRN3"/>
<reference evidence="9" key="6">
    <citation type="journal article" date="2018" name="Nat. Plants">
        <title>Whole-genome landscape of Medicago truncatula symbiotic genes.</title>
        <authorList>
            <person name="Pecrix Y."/>
            <person name="Gamas P."/>
            <person name="Carrere S."/>
        </authorList>
    </citation>
    <scope>NUCLEOTIDE SEQUENCE</scope>
    <source>
        <tissue evidence="9">Leaves</tissue>
    </source>
</reference>
<sequence>MGRPRGKLTLKQIQDKRARKLAFNHRSKRLAKKVSKFSNKFGVEACLIVYDGSGEGRPITMPQDSTIVRSMLENYEQQKIESITTKIFDVKDYFANKKNKIEGEISKVQKEIVKNKYPTWDPCFINMDGEQLKAFTAIVNAKIEACDQRISMLKTMHQGDQTSALHDTPQRQHTLHYGSARLDASNNNDNRF</sequence>
<dbReference type="PaxDb" id="3880-AES65823"/>
<reference evidence="10" key="5">
    <citation type="submission" date="2015-04" db="UniProtKB">
        <authorList>
            <consortium name="EnsemblPlants"/>
        </authorList>
    </citation>
    <scope>IDENTIFICATION</scope>
    <source>
        <strain evidence="10">cv. Jemalong A17</strain>
    </source>
</reference>
<comment type="subcellular location">
    <subcellularLocation>
        <location evidence="1">Nucleus</location>
    </subcellularLocation>
</comment>
<evidence type="ECO:0000259" key="6">
    <source>
        <dbReference type="PROSITE" id="PS50066"/>
    </source>
</evidence>
<keyword evidence="4" id="KW-0804">Transcription</keyword>
<evidence type="ECO:0000313" key="11">
    <source>
        <dbReference type="Proteomes" id="UP000002051"/>
    </source>
</evidence>
<dbReference type="SUPFAM" id="SSF55455">
    <property type="entry name" value="SRF-like"/>
    <property type="match status" value="1"/>
</dbReference>
<evidence type="ECO:0000256" key="5">
    <source>
        <dbReference type="ARBA" id="ARBA00023242"/>
    </source>
</evidence>
<dbReference type="OrthoDB" id="601557at2759"/>
<dbReference type="KEGG" id="mtr:11417692"/>
<evidence type="ECO:0000313" key="8">
    <source>
        <dbReference type="EMBL" id="AES65823.1"/>
    </source>
</evidence>
<evidence type="ECO:0000256" key="1">
    <source>
        <dbReference type="ARBA" id="ARBA00004123"/>
    </source>
</evidence>
<dbReference type="PROSITE" id="PS50066">
    <property type="entry name" value="MADS_BOX_2"/>
    <property type="match status" value="1"/>
</dbReference>
<reference evidence="7" key="2">
    <citation type="submission" date="2007-03" db="EMBL/GenBank/DDBJ databases">
        <authorList>
            <consortium name="The International Medicago Genome Annotation Group"/>
        </authorList>
    </citation>
    <scope>NUCLEOTIDE SEQUENCE</scope>
</reference>
<gene>
    <name evidence="10" type="primary">11417692</name>
    <name evidence="8" type="ordered locus">MTR_2g049530</name>
    <name evidence="7" type="ORF">MtrDRAFT_AC158464g24v2</name>
    <name evidence="9" type="ORF">MtrunA17_Chr2g0303981</name>
</gene>
<name>Q2HRN3_MEDTR</name>
<organism evidence="7">
    <name type="scientific">Medicago truncatula</name>
    <name type="common">Barrel medic</name>
    <name type="synonym">Medicago tribuloides</name>
    <dbReference type="NCBI Taxonomy" id="3880"/>
    <lineage>
        <taxon>Eukaryota</taxon>
        <taxon>Viridiplantae</taxon>
        <taxon>Streptophyta</taxon>
        <taxon>Embryophyta</taxon>
        <taxon>Tracheophyta</taxon>
        <taxon>Spermatophyta</taxon>
        <taxon>Magnoliopsida</taxon>
        <taxon>eudicotyledons</taxon>
        <taxon>Gunneridae</taxon>
        <taxon>Pentapetalae</taxon>
        <taxon>rosids</taxon>
        <taxon>fabids</taxon>
        <taxon>Fabales</taxon>
        <taxon>Fabaceae</taxon>
        <taxon>Papilionoideae</taxon>
        <taxon>50 kb inversion clade</taxon>
        <taxon>NPAAA clade</taxon>
        <taxon>Hologalegina</taxon>
        <taxon>IRL clade</taxon>
        <taxon>Trifolieae</taxon>
        <taxon>Medicago</taxon>
    </lineage>
</organism>
<dbReference type="Pfam" id="PF00319">
    <property type="entry name" value="SRF-TF"/>
    <property type="match status" value="1"/>
</dbReference>
<dbReference type="OMA" id="ACDQRIS"/>
<reference evidence="7" key="1">
    <citation type="submission" date="2005-04" db="EMBL/GenBank/DDBJ databases">
        <authorList>
            <person name="Town C.D."/>
        </authorList>
    </citation>
    <scope>NUCLEOTIDE SEQUENCE</scope>
</reference>
<dbReference type="GO" id="GO:0006357">
    <property type="term" value="P:regulation of transcription by RNA polymerase II"/>
    <property type="evidence" value="ECO:0000318"/>
    <property type="project" value="GO_Central"/>
</dbReference>
<dbReference type="EnsemblPlants" id="AES65823">
    <property type="protein sequence ID" value="AES65823"/>
    <property type="gene ID" value="MTR_2g049530"/>
</dbReference>
<dbReference type="EMBL" id="CM001218">
    <property type="protein sequence ID" value="AES65823.1"/>
    <property type="molecule type" value="Genomic_DNA"/>
</dbReference>
<keyword evidence="5" id="KW-0539">Nucleus</keyword>
<dbReference type="Gene3D" id="3.40.1810.10">
    <property type="entry name" value="Transcription factor, MADS-box"/>
    <property type="match status" value="1"/>
</dbReference>
<dbReference type="Proteomes" id="UP000265566">
    <property type="component" value="Chromosome 2"/>
</dbReference>
<keyword evidence="2" id="KW-0805">Transcription regulation</keyword>
<dbReference type="GO" id="GO:0000981">
    <property type="term" value="F:DNA-binding transcription factor activity, RNA polymerase II-specific"/>
    <property type="evidence" value="ECO:0000318"/>
    <property type="project" value="GO_Central"/>
</dbReference>
<evidence type="ECO:0000256" key="3">
    <source>
        <dbReference type="ARBA" id="ARBA00023125"/>
    </source>
</evidence>
<evidence type="ECO:0000256" key="2">
    <source>
        <dbReference type="ARBA" id="ARBA00023015"/>
    </source>
</evidence>
<feature type="domain" description="MADS-box" evidence="6">
    <location>
        <begin position="3"/>
        <end position="63"/>
    </location>
</feature>
<keyword evidence="11" id="KW-1185">Reference proteome</keyword>
<proteinExistence type="predicted"/>
<reference evidence="8 11" key="3">
    <citation type="journal article" date="2011" name="Nature">
        <title>The Medicago genome provides insight into the evolution of rhizobial symbioses.</title>
        <authorList>
            <person name="Young N.D."/>
            <person name="Debelle F."/>
            <person name="Oldroyd G.E."/>
            <person name="Geurts R."/>
            <person name="Cannon S.B."/>
            <person name="Udvardi M.K."/>
            <person name="Benedito V.A."/>
            <person name="Mayer K.F."/>
            <person name="Gouzy J."/>
            <person name="Schoof H."/>
            <person name="Van de Peer Y."/>
            <person name="Proost S."/>
            <person name="Cook D.R."/>
            <person name="Meyers B.C."/>
            <person name="Spannagl M."/>
            <person name="Cheung F."/>
            <person name="De Mita S."/>
            <person name="Krishnakumar V."/>
            <person name="Gundlach H."/>
            <person name="Zhou S."/>
            <person name="Mudge J."/>
            <person name="Bharti A.K."/>
            <person name="Murray J.D."/>
            <person name="Naoumkina M.A."/>
            <person name="Rosen B."/>
            <person name="Silverstein K.A."/>
            <person name="Tang H."/>
            <person name="Rombauts S."/>
            <person name="Zhao P.X."/>
            <person name="Zhou P."/>
            <person name="Barbe V."/>
            <person name="Bardou P."/>
            <person name="Bechner M."/>
            <person name="Bellec A."/>
            <person name="Berger A."/>
            <person name="Berges H."/>
            <person name="Bidwell S."/>
            <person name="Bisseling T."/>
            <person name="Choisne N."/>
            <person name="Couloux A."/>
            <person name="Denny R."/>
            <person name="Deshpande S."/>
            <person name="Dai X."/>
            <person name="Doyle J.J."/>
            <person name="Dudez A.M."/>
            <person name="Farmer A.D."/>
            <person name="Fouteau S."/>
            <person name="Franken C."/>
            <person name="Gibelin C."/>
            <person name="Gish J."/>
            <person name="Goldstein S."/>
            <person name="Gonzalez A.J."/>
            <person name="Green P.J."/>
            <person name="Hallab A."/>
            <person name="Hartog M."/>
            <person name="Hua A."/>
            <person name="Humphray S.J."/>
            <person name="Jeong D.H."/>
            <person name="Jing Y."/>
            <person name="Jocker A."/>
            <person name="Kenton S.M."/>
            <person name="Kim D.J."/>
            <person name="Klee K."/>
            <person name="Lai H."/>
            <person name="Lang C."/>
            <person name="Lin S."/>
            <person name="Macmil S.L."/>
            <person name="Magdelenat G."/>
            <person name="Matthews L."/>
            <person name="McCorrison J."/>
            <person name="Monaghan E.L."/>
            <person name="Mun J.H."/>
            <person name="Najar F.Z."/>
            <person name="Nicholson C."/>
            <person name="Noirot C."/>
            <person name="O'Bleness M."/>
            <person name="Paule C.R."/>
            <person name="Poulain J."/>
            <person name="Prion F."/>
            <person name="Qin B."/>
            <person name="Qu C."/>
            <person name="Retzel E.F."/>
            <person name="Riddle C."/>
            <person name="Sallet E."/>
            <person name="Samain S."/>
            <person name="Samson N."/>
            <person name="Sanders I."/>
            <person name="Saurat O."/>
            <person name="Scarpelli C."/>
            <person name="Schiex T."/>
            <person name="Segurens B."/>
            <person name="Severin A.J."/>
            <person name="Sherrier D.J."/>
            <person name="Shi R."/>
            <person name="Sims S."/>
            <person name="Singer S.R."/>
            <person name="Sinharoy S."/>
            <person name="Sterck L."/>
            <person name="Viollet A."/>
            <person name="Wang B.B."/>
            <person name="Wang K."/>
            <person name="Wang M."/>
            <person name="Wang X."/>
            <person name="Warfsmann J."/>
            <person name="Weissenbach J."/>
            <person name="White D.D."/>
            <person name="White J.D."/>
            <person name="Wiley G.B."/>
            <person name="Wincker P."/>
            <person name="Xing Y."/>
            <person name="Yang L."/>
            <person name="Yao Z."/>
            <person name="Ying F."/>
            <person name="Zhai J."/>
            <person name="Zhou L."/>
            <person name="Zuber A."/>
            <person name="Denarie J."/>
            <person name="Dixon R.A."/>
            <person name="May G.D."/>
            <person name="Schwartz D.C."/>
            <person name="Rogers J."/>
            <person name="Quetier F."/>
            <person name="Town C.D."/>
            <person name="Roe B.A."/>
        </authorList>
    </citation>
    <scope>NUCLEOTIDE SEQUENCE [LARGE SCALE GENOMIC DNA]</scope>
    <source>
        <strain evidence="8">A17</strain>
        <strain evidence="10 11">cv. Jemalong A17</strain>
    </source>
</reference>
<accession>Q2HRN3</accession>
<dbReference type="HOGENOM" id="CLU_1417085_0_0_1"/>
<dbReference type="InterPro" id="IPR036879">
    <property type="entry name" value="TF_MADSbox_sf"/>
</dbReference>
<dbReference type="EMBL" id="PSQE01000002">
    <property type="protein sequence ID" value="RHN73932.1"/>
    <property type="molecule type" value="Genomic_DNA"/>
</dbReference>
<evidence type="ECO:0000313" key="7">
    <source>
        <dbReference type="EMBL" id="ABD33240.1"/>
    </source>
</evidence>
<dbReference type="GO" id="GO:0000978">
    <property type="term" value="F:RNA polymerase II cis-regulatory region sequence-specific DNA binding"/>
    <property type="evidence" value="ECO:0000318"/>
    <property type="project" value="GO_Central"/>
</dbReference>
<evidence type="ECO:0000313" key="10">
    <source>
        <dbReference type="EnsemblPlants" id="AES65823"/>
    </source>
</evidence>
<dbReference type="InterPro" id="IPR002100">
    <property type="entry name" value="TF_MADSbox"/>
</dbReference>
<dbReference type="Proteomes" id="UP000002051">
    <property type="component" value="Chromosome 2"/>
</dbReference>
<protein>
    <submittedName>
        <fullName evidence="8">MADS-box protein AGL84</fullName>
    </submittedName>
    <submittedName>
        <fullName evidence="9">Putative transcription factor MADS-type1 family</fullName>
    </submittedName>
    <submittedName>
        <fullName evidence="7">Transcription factor, MADS-box</fullName>
    </submittedName>
</protein>
<dbReference type="STRING" id="3880.Q2HRN3"/>
<dbReference type="EMBL" id="AC158464">
    <property type="protein sequence ID" value="ABD33240.1"/>
    <property type="molecule type" value="Genomic_DNA"/>
</dbReference>
<dbReference type="GO" id="GO:0046983">
    <property type="term" value="F:protein dimerization activity"/>
    <property type="evidence" value="ECO:0007669"/>
    <property type="project" value="InterPro"/>
</dbReference>
<evidence type="ECO:0000256" key="4">
    <source>
        <dbReference type="ARBA" id="ARBA00023163"/>
    </source>
</evidence>
<keyword evidence="3" id="KW-0238">DNA-binding</keyword>
<dbReference type="eggNOG" id="KOG0014">
    <property type="taxonomic scope" value="Eukaryota"/>
</dbReference>